<dbReference type="EMBL" id="NHRT01000001">
    <property type="protein sequence ID" value="OWP26038.1"/>
    <property type="molecule type" value="Genomic_DNA"/>
</dbReference>
<dbReference type="SUPFAM" id="SSF103515">
    <property type="entry name" value="Autotransporter"/>
    <property type="match status" value="1"/>
</dbReference>
<dbReference type="InterPro" id="IPR005546">
    <property type="entry name" value="Autotransporte_beta"/>
</dbReference>
<dbReference type="PANTHER" id="PTHR35037:SF3">
    <property type="entry name" value="C-TERMINAL REGION OF AIDA-LIKE PROTEIN"/>
    <property type="match status" value="1"/>
</dbReference>
<name>A0A246EHH4_FUSNP</name>
<keyword evidence="1" id="KW-0732">Signal</keyword>
<evidence type="ECO:0000313" key="4">
    <source>
        <dbReference type="Proteomes" id="UP000197470"/>
    </source>
</evidence>
<dbReference type="Gene3D" id="2.40.128.130">
    <property type="entry name" value="Autotransporter beta-domain"/>
    <property type="match status" value="1"/>
</dbReference>
<evidence type="ECO:0000256" key="1">
    <source>
        <dbReference type="SAM" id="SignalP"/>
    </source>
</evidence>
<feature type="domain" description="Autotransporter" evidence="2">
    <location>
        <begin position="716"/>
        <end position="989"/>
    </location>
</feature>
<sequence length="989" mass="107441">MKISKKVFGIFAFLLVSGGVNTVYAVSISSGAPEKYPGIKYNYNNVNANLPAFNFSETVNNGGNYIRVGGSSKLNINSNLDINLKSNIRNPSFPIIYGTIAGFGAYGTNGAAPTINAKDVKIKLEVAPTDDFNDPRGMLIHDGANYFGENIDINLISNSKPEGSEITGLSYGADEPTITRAYNSTMNVNNVNIRIVNNQVLTTANKDNFLIGLWQSGDKNQNTHFISRGNLNIDINDKSNKVQYHSAVGAYLSGENGTKMTLNNSNIKIKSATDNDYYGGAIVLGYPDYDNADTGVSAVLESKGKMVLDTTEAPNVAALNLHGQGNLFKADFENSSTEIKSGGIAIRFAGISQALNADGENTKPGKDLTISLKNAKITSIATAYDNPLIQVENGVKNATFNLTGPQSRAIAPKNNELLRIKGTSDVTLNISDGAKIKGRINREALGEITTNISNNAAWILPANSGSTYSSTLTLKDGGTLDLSDNPNPTGVNYHEIKIFNRKETDGKIINDNGIITTVNTSYNDVVEIYGNYEGKNGAKIKMNTLWNSPGNANGANSKSDVIKILRSGITNSGNATGVTGIIPVGIDGKENIIDGNIKKVAKAVNSVPVIIADKAAAGTFVGKAQTTGAGEVQLTSRLNGGKREFFWTLNAIDGSNPYDDGTSKNYDPRNSSSGKSITILNSAVAGYINTAKVNMNLGFQSLATLNERRGENNFNSTDEKSQAWARILGKHTKDEGKERFNFETNVYGVQAGYDFSIKNSENGKRYTGFYLTNTEAKTNFEDRYRAENGIVVADKYTGKAKTKDFSLGLSTTKYYNNGLYLDLAGQFSFIKNKYNSRDEVVANQKGNAFGLSVETGKSYKLGTNWAIQPQVQLVYQYLKLKDFKDDVREVHYGNDSVLRARAGVKALYNDKFYTVANVWNDFNNKTEANIGLDKVEEKYSSTWGEIGLGVQIPITNSAYVYTDLKYERSFKSKPKHNGYRGTVGFKYTF</sequence>
<dbReference type="NCBIfam" id="TIGR01414">
    <property type="entry name" value="autotrans_barl"/>
    <property type="match status" value="1"/>
</dbReference>
<dbReference type="PANTHER" id="PTHR35037">
    <property type="entry name" value="C-TERMINAL REGION OF AIDA-LIKE PROTEIN"/>
    <property type="match status" value="1"/>
</dbReference>
<dbReference type="InterPro" id="IPR051551">
    <property type="entry name" value="Autotransporter_adhesion"/>
</dbReference>
<dbReference type="AlphaFoldDB" id="A0A246EHH4"/>
<dbReference type="Pfam" id="PF03797">
    <property type="entry name" value="Autotransporter"/>
    <property type="match status" value="1"/>
</dbReference>
<protein>
    <submittedName>
        <fullName evidence="3">Autotransporter outer membrane beta-barrel domain-containing protein</fullName>
    </submittedName>
</protein>
<evidence type="ECO:0000313" key="3">
    <source>
        <dbReference type="EMBL" id="OWP26038.1"/>
    </source>
</evidence>
<feature type="chain" id="PRO_5012037882" evidence="1">
    <location>
        <begin position="26"/>
        <end position="989"/>
    </location>
</feature>
<proteinExistence type="predicted"/>
<dbReference type="GO" id="GO:0019867">
    <property type="term" value="C:outer membrane"/>
    <property type="evidence" value="ECO:0007669"/>
    <property type="project" value="InterPro"/>
</dbReference>
<feature type="signal peptide" evidence="1">
    <location>
        <begin position="1"/>
        <end position="25"/>
    </location>
</feature>
<dbReference type="InterPro" id="IPR036709">
    <property type="entry name" value="Autotransporte_beta_dom_sf"/>
</dbReference>
<gene>
    <name evidence="3" type="ORF">CA839_09255</name>
</gene>
<organism evidence="3 4">
    <name type="scientific">Fusobacterium nucleatum subsp. polymorphum</name>
    <name type="common">Fusobacterium polymorphum</name>
    <dbReference type="NCBI Taxonomy" id="76857"/>
    <lineage>
        <taxon>Bacteria</taxon>
        <taxon>Fusobacteriati</taxon>
        <taxon>Fusobacteriota</taxon>
        <taxon>Fusobacteriia</taxon>
        <taxon>Fusobacteriales</taxon>
        <taxon>Fusobacteriaceae</taxon>
        <taxon>Fusobacterium</taxon>
    </lineage>
</organism>
<dbReference type="InterPro" id="IPR006315">
    <property type="entry name" value="OM_autotransptr_brl_dom"/>
</dbReference>
<accession>A0A246EHH4</accession>
<reference evidence="3 4" key="1">
    <citation type="submission" date="2017-05" db="EMBL/GenBank/DDBJ databases">
        <title>Genome sequencing of Fusobacterium nucleatum subsp. polymorphum KCOM 1001 (=ChDC F119).</title>
        <authorList>
            <person name="Kook J.-K."/>
            <person name="Park S.-N."/>
            <person name="Lim Y.K."/>
            <person name="Roh H."/>
        </authorList>
    </citation>
    <scope>NUCLEOTIDE SEQUENCE [LARGE SCALE GENOMIC DNA]</scope>
    <source>
        <strain evidence="3 4">KCOM 1001</strain>
    </source>
</reference>
<comment type="caution">
    <text evidence="3">The sequence shown here is derived from an EMBL/GenBank/DDBJ whole genome shotgun (WGS) entry which is preliminary data.</text>
</comment>
<dbReference type="PROSITE" id="PS51208">
    <property type="entry name" value="AUTOTRANSPORTER"/>
    <property type="match status" value="1"/>
</dbReference>
<dbReference type="Proteomes" id="UP000197470">
    <property type="component" value="Unassembled WGS sequence"/>
</dbReference>
<dbReference type="RefSeq" id="WP_088389174.1">
    <property type="nucleotide sequence ID" value="NZ_JAYFFJ010000003.1"/>
</dbReference>
<dbReference type="SMART" id="SM00869">
    <property type="entry name" value="Autotransporter"/>
    <property type="match status" value="1"/>
</dbReference>
<evidence type="ECO:0000259" key="2">
    <source>
        <dbReference type="PROSITE" id="PS51208"/>
    </source>
</evidence>